<proteinExistence type="predicted"/>
<evidence type="ECO:0000256" key="1">
    <source>
        <dbReference type="SAM" id="MobiDB-lite"/>
    </source>
</evidence>
<dbReference type="OrthoDB" id="408177at2759"/>
<dbReference type="InterPro" id="IPR011047">
    <property type="entry name" value="Quinoprotein_ADH-like_sf"/>
</dbReference>
<dbReference type="InterPro" id="IPR018391">
    <property type="entry name" value="PQQ_b-propeller_rpt"/>
</dbReference>
<dbReference type="Pfam" id="PF13360">
    <property type="entry name" value="PQQ_2"/>
    <property type="match status" value="2"/>
</dbReference>
<dbReference type="Gene3D" id="2.130.10.10">
    <property type="entry name" value="YVTN repeat-like/Quinoprotein amine dehydrogenase"/>
    <property type="match status" value="2"/>
</dbReference>
<evidence type="ECO:0000259" key="2">
    <source>
        <dbReference type="Pfam" id="PF13360"/>
    </source>
</evidence>
<gene>
    <name evidence="3" type="ORF">INT43_005802</name>
</gene>
<dbReference type="InterPro" id="IPR015943">
    <property type="entry name" value="WD40/YVTN_repeat-like_dom_sf"/>
</dbReference>
<evidence type="ECO:0000313" key="3">
    <source>
        <dbReference type="EMBL" id="KAG2174744.1"/>
    </source>
</evidence>
<dbReference type="Proteomes" id="UP000654370">
    <property type="component" value="Unassembled WGS sequence"/>
</dbReference>
<dbReference type="EMBL" id="JAEPQZ010000012">
    <property type="protein sequence ID" value="KAG2174744.1"/>
    <property type="molecule type" value="Genomic_DNA"/>
</dbReference>
<dbReference type="InterPro" id="IPR002372">
    <property type="entry name" value="PQQ_rpt_dom"/>
</dbReference>
<sequence>MSTAHNRHDLLVVSSHGHIYCLHKKTGFRLWRNDFPGGRTGGLVSLFINDTDQLLASAFGKTCCLDLFTGAHRWTNNMDVSLICINFDLDVDRIINCGLAQGMGYHEISLMATPTNNHSITYQPPANEKSGFGGDQSNYSNPPEYASNDVSVVLACSYGKVMGINSHTGQSIWRFDCPGGGFNLPSVLAEKDVIFIGCGRMVYALNPKNGGVYWETKATNGLVGSGWLTMATVWGSRQAEIYTSVNNCPLPQHKVEEDRRRKRSNGGGGGGP</sequence>
<feature type="domain" description="Pyrrolo-quinoline quinone repeat" evidence="2">
    <location>
        <begin position="16"/>
        <end position="79"/>
    </location>
</feature>
<feature type="region of interest" description="Disordered" evidence="1">
    <location>
        <begin position="252"/>
        <end position="272"/>
    </location>
</feature>
<reference evidence="3" key="1">
    <citation type="submission" date="2020-12" db="EMBL/GenBank/DDBJ databases">
        <title>Metabolic potential, ecology and presence of endohyphal bacteria is reflected in genomic diversity of Mucoromycotina.</title>
        <authorList>
            <person name="Muszewska A."/>
            <person name="Okrasinska A."/>
            <person name="Steczkiewicz K."/>
            <person name="Drgas O."/>
            <person name="Orlowska M."/>
            <person name="Perlinska-Lenart U."/>
            <person name="Aleksandrzak-Piekarczyk T."/>
            <person name="Szatraj K."/>
            <person name="Zielenkiewicz U."/>
            <person name="Pilsyk S."/>
            <person name="Malc E."/>
            <person name="Mieczkowski P."/>
            <person name="Kruszewska J.S."/>
            <person name="Biernat P."/>
            <person name="Pawlowska J."/>
        </authorList>
    </citation>
    <scope>NUCLEOTIDE SEQUENCE</scope>
    <source>
        <strain evidence="3">WA0000067209</strain>
    </source>
</reference>
<dbReference type="SUPFAM" id="SSF50998">
    <property type="entry name" value="Quinoprotein alcohol dehydrogenase-like"/>
    <property type="match status" value="1"/>
</dbReference>
<dbReference type="AlphaFoldDB" id="A0A8H7UCQ5"/>
<dbReference type="SMART" id="SM00564">
    <property type="entry name" value="PQQ"/>
    <property type="match status" value="3"/>
</dbReference>
<dbReference type="PANTHER" id="PTHR34512:SF30">
    <property type="entry name" value="OUTER MEMBRANE PROTEIN ASSEMBLY FACTOR BAMB"/>
    <property type="match status" value="1"/>
</dbReference>
<name>A0A8H7UCQ5_MORIS</name>
<comment type="caution">
    <text evidence="3">The sequence shown here is derived from an EMBL/GenBank/DDBJ whole genome shotgun (WGS) entry which is preliminary data.</text>
</comment>
<protein>
    <recommendedName>
        <fullName evidence="2">Pyrrolo-quinoline quinone repeat domain-containing protein</fullName>
    </recommendedName>
</protein>
<accession>A0A8H7UCQ5</accession>
<organism evidence="3 4">
    <name type="scientific">Mortierella isabellina</name>
    <name type="common">Filamentous fungus</name>
    <name type="synonym">Umbelopsis isabellina</name>
    <dbReference type="NCBI Taxonomy" id="91625"/>
    <lineage>
        <taxon>Eukaryota</taxon>
        <taxon>Fungi</taxon>
        <taxon>Fungi incertae sedis</taxon>
        <taxon>Mucoromycota</taxon>
        <taxon>Mucoromycotina</taxon>
        <taxon>Umbelopsidomycetes</taxon>
        <taxon>Umbelopsidales</taxon>
        <taxon>Umbelopsidaceae</taxon>
        <taxon>Umbelopsis</taxon>
    </lineage>
</organism>
<evidence type="ECO:0000313" key="4">
    <source>
        <dbReference type="Proteomes" id="UP000654370"/>
    </source>
</evidence>
<keyword evidence="4" id="KW-1185">Reference proteome</keyword>
<dbReference type="PANTHER" id="PTHR34512">
    <property type="entry name" value="CELL SURFACE PROTEIN"/>
    <property type="match status" value="1"/>
</dbReference>
<feature type="domain" description="Pyrrolo-quinoline quinone repeat" evidence="2">
    <location>
        <begin position="159"/>
        <end position="225"/>
    </location>
</feature>